<feature type="transmembrane region" description="Helical" evidence="10">
    <location>
        <begin position="273"/>
        <end position="294"/>
    </location>
</feature>
<keyword evidence="6 10" id="KW-1133">Transmembrane helix</keyword>
<dbReference type="NCBIfam" id="TIGR01695">
    <property type="entry name" value="murJ_mviN"/>
    <property type="match status" value="1"/>
</dbReference>
<dbReference type="EMBL" id="VUOA01000022">
    <property type="protein sequence ID" value="KAA2236893.1"/>
    <property type="molecule type" value="Genomic_DNA"/>
</dbReference>
<evidence type="ECO:0000313" key="12">
    <source>
        <dbReference type="EMBL" id="KAA2236893.1"/>
    </source>
</evidence>
<evidence type="ECO:0000256" key="8">
    <source>
        <dbReference type="ARBA" id="ARBA00060041"/>
    </source>
</evidence>
<dbReference type="GO" id="GO:0008360">
    <property type="term" value="P:regulation of cell shape"/>
    <property type="evidence" value="ECO:0007669"/>
    <property type="project" value="UniProtKB-UniRule"/>
</dbReference>
<dbReference type="InterPro" id="IPR051050">
    <property type="entry name" value="Lipid_II_flippase_MurJ/MviN"/>
</dbReference>
<feature type="transmembrane region" description="Helical" evidence="10">
    <location>
        <begin position="447"/>
        <end position="464"/>
    </location>
</feature>
<dbReference type="OrthoDB" id="9816572at2"/>
<dbReference type="GO" id="GO:0009252">
    <property type="term" value="P:peptidoglycan biosynthetic process"/>
    <property type="evidence" value="ECO:0007669"/>
    <property type="project" value="UniProtKB-UniRule"/>
</dbReference>
<comment type="pathway">
    <text evidence="10">Cell wall biogenesis; peptidoglycan biosynthesis.</text>
</comment>
<keyword evidence="2 10" id="KW-1003">Cell membrane</keyword>
<dbReference type="PANTHER" id="PTHR47019">
    <property type="entry name" value="LIPID II FLIPPASE MURJ"/>
    <property type="match status" value="1"/>
</dbReference>
<dbReference type="Proteomes" id="UP000323142">
    <property type="component" value="Unassembled WGS sequence"/>
</dbReference>
<feature type="transmembrane region" description="Helical" evidence="10">
    <location>
        <begin position="410"/>
        <end position="435"/>
    </location>
</feature>
<feature type="transmembrane region" description="Helical" evidence="10">
    <location>
        <begin position="130"/>
        <end position="151"/>
    </location>
</feature>
<reference evidence="12 13" key="1">
    <citation type="submission" date="2019-09" db="EMBL/GenBank/DDBJ databases">
        <title>Salinarimonas rosea gen. nov., sp. nov., a new member of the a-2 subgroup of the Proteobacteria.</title>
        <authorList>
            <person name="Liu J."/>
        </authorList>
    </citation>
    <scope>NUCLEOTIDE SEQUENCE [LARGE SCALE GENOMIC DNA]</scope>
    <source>
        <strain evidence="12 13">BN140002</strain>
    </source>
</reference>
<feature type="transmembrane region" description="Helical" evidence="10">
    <location>
        <begin position="27"/>
        <end position="45"/>
    </location>
</feature>
<keyword evidence="10 11" id="KW-0813">Transport</keyword>
<dbReference type="PIRSF" id="PIRSF002869">
    <property type="entry name" value="MviN"/>
    <property type="match status" value="1"/>
</dbReference>
<evidence type="ECO:0000256" key="4">
    <source>
        <dbReference type="ARBA" id="ARBA00022960"/>
    </source>
</evidence>
<evidence type="ECO:0000256" key="7">
    <source>
        <dbReference type="ARBA" id="ARBA00023136"/>
    </source>
</evidence>
<evidence type="ECO:0000256" key="6">
    <source>
        <dbReference type="ARBA" id="ARBA00022989"/>
    </source>
</evidence>
<evidence type="ECO:0000256" key="3">
    <source>
        <dbReference type="ARBA" id="ARBA00022692"/>
    </source>
</evidence>
<name>A0A5B2VBL7_9HYPH</name>
<keyword evidence="10" id="KW-0997">Cell inner membrane</keyword>
<evidence type="ECO:0000256" key="5">
    <source>
        <dbReference type="ARBA" id="ARBA00022984"/>
    </source>
</evidence>
<dbReference type="Pfam" id="PF03023">
    <property type="entry name" value="MurJ"/>
    <property type="match status" value="1"/>
</dbReference>
<dbReference type="UniPathway" id="UPA00219"/>
<dbReference type="PRINTS" id="PR01806">
    <property type="entry name" value="VIRFACTRMVIN"/>
</dbReference>
<feature type="transmembrane region" description="Helical" evidence="10">
    <location>
        <begin position="315"/>
        <end position="339"/>
    </location>
</feature>
<comment type="function">
    <text evidence="8 10 11">Involved in peptidoglycan biosynthesis. Transports lipid-linked peptidoglycan precursors from the inner to the outer leaflet of the cytoplasmic membrane.</text>
</comment>
<evidence type="ECO:0000256" key="11">
    <source>
        <dbReference type="PIRNR" id="PIRNR002869"/>
    </source>
</evidence>
<accession>A0A5B2VBL7</accession>
<keyword evidence="13" id="KW-1185">Reference proteome</keyword>
<evidence type="ECO:0000256" key="1">
    <source>
        <dbReference type="ARBA" id="ARBA00004651"/>
    </source>
</evidence>
<proteinExistence type="inferred from homology"/>
<feature type="transmembrane region" description="Helical" evidence="10">
    <location>
        <begin position="158"/>
        <end position="178"/>
    </location>
</feature>
<dbReference type="RefSeq" id="WP_149818143.1">
    <property type="nucleotide sequence ID" value="NZ_VUOA01000022.1"/>
</dbReference>
<dbReference type="GO" id="GO:0071555">
    <property type="term" value="P:cell wall organization"/>
    <property type="evidence" value="ECO:0007669"/>
    <property type="project" value="UniProtKB-UniRule"/>
</dbReference>
<comment type="subcellular location">
    <subcellularLocation>
        <location evidence="10">Cell inner membrane</location>
        <topology evidence="10">Multi-pass membrane protein</topology>
    </subcellularLocation>
    <subcellularLocation>
        <location evidence="1">Cell membrane</location>
        <topology evidence="1">Multi-pass membrane protein</topology>
    </subcellularLocation>
</comment>
<dbReference type="InterPro" id="IPR004268">
    <property type="entry name" value="MurJ"/>
</dbReference>
<evidence type="ECO:0000256" key="2">
    <source>
        <dbReference type="ARBA" id="ARBA00022475"/>
    </source>
</evidence>
<evidence type="ECO:0000313" key="13">
    <source>
        <dbReference type="Proteomes" id="UP000323142"/>
    </source>
</evidence>
<comment type="caution">
    <text evidence="12">The sequence shown here is derived from an EMBL/GenBank/DDBJ whole genome shotgun (WGS) entry which is preliminary data.</text>
</comment>
<keyword evidence="3 10" id="KW-0812">Transmembrane</keyword>
<keyword evidence="10 11" id="KW-0961">Cell wall biogenesis/degradation</keyword>
<reference evidence="12 13" key="2">
    <citation type="submission" date="2019-09" db="EMBL/GenBank/DDBJ databases">
        <authorList>
            <person name="Jin C."/>
        </authorList>
    </citation>
    <scope>NUCLEOTIDE SEQUENCE [LARGE SCALE GENOMIC DNA]</scope>
    <source>
        <strain evidence="12 13">BN140002</strain>
    </source>
</reference>
<keyword evidence="4 10" id="KW-0133">Cell shape</keyword>
<protein>
    <recommendedName>
        <fullName evidence="10">Probable lipid II flippase MurJ</fullName>
    </recommendedName>
</protein>
<dbReference type="GO" id="GO:0015648">
    <property type="term" value="F:lipid-linked peptidoglycan transporter activity"/>
    <property type="evidence" value="ECO:0007669"/>
    <property type="project" value="UniProtKB-UniRule"/>
</dbReference>
<feature type="transmembrane region" description="Helical" evidence="10">
    <location>
        <begin position="351"/>
        <end position="372"/>
    </location>
</feature>
<dbReference type="GO" id="GO:0005886">
    <property type="term" value="C:plasma membrane"/>
    <property type="evidence" value="ECO:0007669"/>
    <property type="project" value="UniProtKB-SubCell"/>
</dbReference>
<dbReference type="PANTHER" id="PTHR47019:SF1">
    <property type="entry name" value="LIPID II FLIPPASE MURJ"/>
    <property type="match status" value="1"/>
</dbReference>
<evidence type="ECO:0000256" key="10">
    <source>
        <dbReference type="HAMAP-Rule" id="MF_02078"/>
    </source>
</evidence>
<feature type="transmembrane region" description="Helical" evidence="10">
    <location>
        <begin position="91"/>
        <end position="118"/>
    </location>
</feature>
<sequence length="518" mass="52303">MSLMRSAAIVGLVAALSRVAGFVRDVMIAAALGAGPVADAFLVAFRLPNLVRRTLSEGGFEAGLVPLYTRLRAERGDEAAGRFAGEALMGLVVLVLALVAVVQVAAGGVVLLLAGGYAGDPGTRELAATLIRLAFPFVLGVSAAAFLGALLTAHRRALPAALAPLTVNAGLILVLAALNRIGGLAPETRAMWLAAAVTGSGFVQLAVVAVAARGIPGLGLARPRLSPEVRRLLAHGGPALAASAAAQLMIVAATQVASFTPSAVSWLYYADRLFQLPLGFVGVAVGLVLLPEMAAREAEGDRARFLDAQNRALEAALLLALPAALALGLLAYPIAVVLFQRGAFGPVDSTGTALILAGLSLGLPFAAVGKVLSQSLFARGRARAALATGGFAVLVTAAAAFVLAEIVGVAGIGIGTALGLAAHAVSLGLVLAAEGLWRVDARLRERLGRMAGACLAMGAALFGMRDLLQGLVGSLRQGWIDTLLLGGFCALGLAVYAGAALLFGAVTRADLAALRGRG</sequence>
<feature type="transmembrane region" description="Helical" evidence="10">
    <location>
        <begin position="484"/>
        <end position="507"/>
    </location>
</feature>
<keyword evidence="7 10" id="KW-0472">Membrane</keyword>
<comment type="similarity">
    <text evidence="9 10 11">Belongs to the MurJ/MviN family.</text>
</comment>
<gene>
    <name evidence="10 12" type="primary">murJ</name>
    <name evidence="12" type="ORF">F0L46_12955</name>
</gene>
<dbReference type="AlphaFoldDB" id="A0A5B2VBL7"/>
<evidence type="ECO:0000256" key="9">
    <source>
        <dbReference type="ARBA" id="ARBA00061532"/>
    </source>
</evidence>
<dbReference type="GO" id="GO:0034204">
    <property type="term" value="P:lipid translocation"/>
    <property type="evidence" value="ECO:0007669"/>
    <property type="project" value="TreeGrafter"/>
</dbReference>
<organism evidence="12 13">
    <name type="scientific">Salinarimonas soli</name>
    <dbReference type="NCBI Taxonomy" id="1638099"/>
    <lineage>
        <taxon>Bacteria</taxon>
        <taxon>Pseudomonadati</taxon>
        <taxon>Pseudomonadota</taxon>
        <taxon>Alphaproteobacteria</taxon>
        <taxon>Hyphomicrobiales</taxon>
        <taxon>Salinarimonadaceae</taxon>
        <taxon>Salinarimonas</taxon>
    </lineage>
</organism>
<feature type="transmembrane region" description="Helical" evidence="10">
    <location>
        <begin position="190"/>
        <end position="212"/>
    </location>
</feature>
<keyword evidence="5 10" id="KW-0573">Peptidoglycan synthesis</keyword>
<feature type="transmembrane region" description="Helical" evidence="10">
    <location>
        <begin position="384"/>
        <end position="404"/>
    </location>
</feature>
<dbReference type="HAMAP" id="MF_02078">
    <property type="entry name" value="MurJ_MviN"/>
    <property type="match status" value="1"/>
</dbReference>
<feature type="transmembrane region" description="Helical" evidence="10">
    <location>
        <begin position="232"/>
        <end position="253"/>
    </location>
</feature>